<dbReference type="Proteomes" id="UP000218418">
    <property type="component" value="Chromosome"/>
</dbReference>
<evidence type="ECO:0000313" key="2">
    <source>
        <dbReference type="Proteomes" id="UP000218418"/>
    </source>
</evidence>
<reference evidence="1 2" key="1">
    <citation type="submission" date="2017-06" db="EMBL/GenBank/DDBJ databases">
        <title>Genome sequencing of cyanobaciteial culture collection at National Institute for Environmental Studies (NIES).</title>
        <authorList>
            <person name="Hirose Y."/>
            <person name="Shimura Y."/>
            <person name="Fujisawa T."/>
            <person name="Nakamura Y."/>
            <person name="Kawachi M."/>
        </authorList>
    </citation>
    <scope>NUCLEOTIDE SEQUENCE [LARGE SCALE GENOMIC DNA]</scope>
    <source>
        <strain evidence="1 2">NIES-267</strain>
    </source>
</reference>
<sequence length="123" mass="13814">MYKYCDIIIAGVGVVGNNQAEQLHKAYGKLKTNSSKTVNKTICPINLSIEDIKSFGHVRLTDNYRWVPSSIIKVLANHSVDCCMQSDDLPNVENRVEIAKKNKIKVYYRLNNQEATAPLTTSI</sequence>
<name>A0A1Z4LLB0_9CYAN</name>
<dbReference type="AlphaFoldDB" id="A0A1Z4LLB0"/>
<accession>A0A1Z4LLB0</accession>
<keyword evidence="2" id="KW-1185">Reference proteome</keyword>
<dbReference type="EMBL" id="AP018227">
    <property type="protein sequence ID" value="BAY81974.1"/>
    <property type="molecule type" value="Genomic_DNA"/>
</dbReference>
<protein>
    <submittedName>
        <fullName evidence="1">Uncharacterized protein</fullName>
    </submittedName>
</protein>
<gene>
    <name evidence="1" type="ORF">NIES267_14520</name>
</gene>
<evidence type="ECO:0000313" key="1">
    <source>
        <dbReference type="EMBL" id="BAY81974.1"/>
    </source>
</evidence>
<proteinExistence type="predicted"/>
<organism evidence="1 2">
    <name type="scientific">Calothrix parasitica NIES-267</name>
    <dbReference type="NCBI Taxonomy" id="1973488"/>
    <lineage>
        <taxon>Bacteria</taxon>
        <taxon>Bacillati</taxon>
        <taxon>Cyanobacteriota</taxon>
        <taxon>Cyanophyceae</taxon>
        <taxon>Nostocales</taxon>
        <taxon>Calotrichaceae</taxon>
        <taxon>Calothrix</taxon>
    </lineage>
</organism>